<feature type="domain" description="Methyltransferase" evidence="1">
    <location>
        <begin position="43"/>
        <end position="139"/>
    </location>
</feature>
<dbReference type="Gene3D" id="3.40.50.150">
    <property type="entry name" value="Vaccinia Virus protein VP39"/>
    <property type="match status" value="1"/>
</dbReference>
<dbReference type="EMBL" id="DF968181">
    <property type="protein sequence ID" value="GAP40550.1"/>
    <property type="molecule type" value="Genomic_DNA"/>
</dbReference>
<keyword evidence="2" id="KW-0489">Methyltransferase</keyword>
<gene>
    <name evidence="2" type="ORF">ATC1_13526</name>
</gene>
<dbReference type="Pfam" id="PF13649">
    <property type="entry name" value="Methyltransf_25"/>
    <property type="match status" value="1"/>
</dbReference>
<name>A0A0S7BUF1_9CHLR</name>
<protein>
    <submittedName>
        <fullName evidence="2">Protein containing methyltransferase domain</fullName>
    </submittedName>
</protein>
<dbReference type="InterPro" id="IPR029063">
    <property type="entry name" value="SAM-dependent_MTases_sf"/>
</dbReference>
<evidence type="ECO:0000259" key="1">
    <source>
        <dbReference type="Pfam" id="PF13649"/>
    </source>
</evidence>
<dbReference type="GO" id="GO:0032259">
    <property type="term" value="P:methylation"/>
    <property type="evidence" value="ECO:0007669"/>
    <property type="project" value="UniProtKB-KW"/>
</dbReference>
<dbReference type="InterPro" id="IPR041698">
    <property type="entry name" value="Methyltransf_25"/>
</dbReference>
<dbReference type="PANTHER" id="PTHR44068:SF11">
    <property type="entry name" value="GERANYL DIPHOSPHATE 2-C-METHYLTRANSFERASE"/>
    <property type="match status" value="1"/>
</dbReference>
<keyword evidence="2" id="KW-0808">Transferase</keyword>
<dbReference type="AlphaFoldDB" id="A0A0S7BUF1"/>
<dbReference type="PATRIC" id="fig|1678840.3.peg.1829"/>
<evidence type="ECO:0000313" key="2">
    <source>
        <dbReference type="EMBL" id="GAP40550.1"/>
    </source>
</evidence>
<keyword evidence="3" id="KW-1185">Reference proteome</keyword>
<proteinExistence type="predicted"/>
<dbReference type="Proteomes" id="UP000053370">
    <property type="component" value="Unassembled WGS sequence"/>
</dbReference>
<dbReference type="PANTHER" id="PTHR44068">
    <property type="entry name" value="ZGC:194242"/>
    <property type="match status" value="1"/>
</dbReference>
<dbReference type="STRING" id="1678840.ATC1_13526"/>
<dbReference type="CDD" id="cd02440">
    <property type="entry name" value="AdoMet_MTases"/>
    <property type="match status" value="1"/>
</dbReference>
<accession>A0A0S7BUF1</accession>
<sequence>MILYTKSRKYETSEFMTKIMGPNPIKILEELLLNHQIPVGSLVCDLGCGQGLTSLFLVKEYNFNVWAADLWSNPEENRHFFEEHGLSDQKIHPVKMDALHLNFEKDFFDAVVSIDSYHYFGHDPKYLDEKLLPFLKPGGYVYIAIPGMKKDCHQNLPKALLLSWTPEQLDTIHDTIYWENIVHQSRSAEVISVHEMESNEEVWADWLKQNNPYVIEDRASMNAGGGKYMNFVAMILRKRVNS</sequence>
<reference evidence="2" key="1">
    <citation type="journal article" date="2015" name="Genome Announc.">
        <title>Draft Genome Sequence of Anaerolineae Strain TC1, a Novel Isolate from a Methanogenic Wastewater Treatment System.</title>
        <authorList>
            <person name="Matsuura N."/>
            <person name="Tourlousse D.M."/>
            <person name="Sun L."/>
            <person name="Toyonaga M."/>
            <person name="Kuroda K."/>
            <person name="Ohashi A."/>
            <person name="Cruz R."/>
            <person name="Yamaguchi T."/>
            <person name="Sekiguchi Y."/>
        </authorList>
    </citation>
    <scope>NUCLEOTIDE SEQUENCE [LARGE SCALE GENOMIC DNA]</scope>
    <source>
        <strain evidence="2">TC1</strain>
    </source>
</reference>
<evidence type="ECO:0000313" key="3">
    <source>
        <dbReference type="Proteomes" id="UP000053370"/>
    </source>
</evidence>
<dbReference type="GO" id="GO:0008168">
    <property type="term" value="F:methyltransferase activity"/>
    <property type="evidence" value="ECO:0007669"/>
    <property type="project" value="UniProtKB-KW"/>
</dbReference>
<dbReference type="SUPFAM" id="SSF53335">
    <property type="entry name" value="S-adenosyl-L-methionine-dependent methyltransferases"/>
    <property type="match status" value="1"/>
</dbReference>
<dbReference type="InterPro" id="IPR050447">
    <property type="entry name" value="Erg6_SMT_methyltransf"/>
</dbReference>
<organism evidence="2">
    <name type="scientific">Flexilinea flocculi</name>
    <dbReference type="NCBI Taxonomy" id="1678840"/>
    <lineage>
        <taxon>Bacteria</taxon>
        <taxon>Bacillati</taxon>
        <taxon>Chloroflexota</taxon>
        <taxon>Anaerolineae</taxon>
        <taxon>Anaerolineales</taxon>
        <taxon>Anaerolineaceae</taxon>
        <taxon>Flexilinea</taxon>
    </lineage>
</organism>